<feature type="transmembrane region" description="Helical" evidence="1">
    <location>
        <begin position="20"/>
        <end position="41"/>
    </location>
</feature>
<sequence length="247" mass="28511">MSLGEFKELYNLLPNESLTAFWNPVLGTLGEGISGILYWIFHKPIKYKAVNEQDLKNLLTQMTQKMKEIPEDCRDSSKLGLVLETLQNSVYQLNQEELRVMFANLVASLADKRRNSSITPRYIYILSQLGYNDAIFLRELVHQNGEKVLHAHKAFFKNGFIDKFVSDYFLYFSGEKKVLSDFKSSINVLDSFGIINDTDERLEAKIEDDNIVKILNTKVQNKQDGEWLYKDIIITSFGKDFLKNVVC</sequence>
<dbReference type="RefSeq" id="WP_117118335.1">
    <property type="nucleotide sequence ID" value="NZ_BFBY01000006.1"/>
</dbReference>
<dbReference type="EMBL" id="BFBY01000006">
    <property type="protein sequence ID" value="GBG05004.1"/>
    <property type="molecule type" value="Genomic_DNA"/>
</dbReference>
<name>A0A2Z6T6W3_9LACO</name>
<dbReference type="Proteomes" id="UP000257317">
    <property type="component" value="Unassembled WGS sequence"/>
</dbReference>
<keyword evidence="3" id="KW-1185">Reference proteome</keyword>
<keyword evidence="1" id="KW-0472">Membrane</keyword>
<evidence type="ECO:0000313" key="2">
    <source>
        <dbReference type="EMBL" id="GBG05004.1"/>
    </source>
</evidence>
<evidence type="ECO:0000313" key="3">
    <source>
        <dbReference type="Proteomes" id="UP000257317"/>
    </source>
</evidence>
<keyword evidence="1" id="KW-0812">Transmembrane</keyword>
<protein>
    <recommendedName>
        <fullName evidence="4">DUF4393 domain-containing protein</fullName>
    </recommendedName>
</protein>
<reference evidence="3" key="1">
    <citation type="submission" date="2018-03" db="EMBL/GenBank/DDBJ databases">
        <title>New taxa in the Lactobacillus gasseri group.</title>
        <authorList>
            <person name="Tanizawa Y."/>
            <person name="Tohno M."/>
            <person name="Endo A."/>
            <person name="Arita M."/>
        </authorList>
    </citation>
    <scope>NUCLEOTIDE SEQUENCE [LARGE SCALE GENOMIC DNA]</scope>
    <source>
        <strain evidence="3">DSM 24759</strain>
    </source>
</reference>
<dbReference type="OrthoDB" id="2322805at2"/>
<evidence type="ECO:0000256" key="1">
    <source>
        <dbReference type="SAM" id="Phobius"/>
    </source>
</evidence>
<keyword evidence="1" id="KW-1133">Transmembrane helix</keyword>
<gene>
    <name evidence="2" type="ORF">LrDSM24759_09180</name>
</gene>
<evidence type="ECO:0008006" key="4">
    <source>
        <dbReference type="Google" id="ProtNLM"/>
    </source>
</evidence>
<proteinExistence type="predicted"/>
<dbReference type="AlphaFoldDB" id="A0A2Z6T6W3"/>
<comment type="caution">
    <text evidence="2">The sequence shown here is derived from an EMBL/GenBank/DDBJ whole genome shotgun (WGS) entry which is preliminary data.</text>
</comment>
<dbReference type="InterPro" id="IPR025506">
    <property type="entry name" value="Abi_alpha"/>
</dbReference>
<dbReference type="Pfam" id="PF14337">
    <property type="entry name" value="Abi_alpha"/>
    <property type="match status" value="1"/>
</dbReference>
<organism evidence="2 3">
    <name type="scientific">Lactobacillus rodentium</name>
    <dbReference type="NCBI Taxonomy" id="947835"/>
    <lineage>
        <taxon>Bacteria</taxon>
        <taxon>Bacillati</taxon>
        <taxon>Bacillota</taxon>
        <taxon>Bacilli</taxon>
        <taxon>Lactobacillales</taxon>
        <taxon>Lactobacillaceae</taxon>
        <taxon>Lactobacillus</taxon>
    </lineage>
</organism>
<accession>A0A2Z6T6W3</accession>